<dbReference type="InterPro" id="IPR038371">
    <property type="entry name" value="Cu_polyphenol_OxRdtase_sf"/>
</dbReference>
<dbReference type="Gene3D" id="3.60.140.10">
    <property type="entry name" value="CNF1/YfiH-like putative cysteine hydrolases"/>
    <property type="match status" value="1"/>
</dbReference>
<sequence>MSALYLEAGWTAHPAIRALTTWRRHPDLPGHSQGDWAGLNLGEHVGDDPAAVAANRADLQRVAGLPEAPRWLNQVHGTAVAYLPSAEASTRADAAWTDQPDVVCAILTADCLPVFVADRQGRAVGLAHAGWRGLAEGVIEATLAAMDRPATELQAWLGPAIGLEAFQVGDEVRAAFLDRHAGDEPCFRADGPGHWRADLQRLARHRLQRAGVADVSAAAGCTFSQPQRFYSHRRSAPCGRMASLIWIEGSA</sequence>
<dbReference type="Proteomes" id="UP001239019">
    <property type="component" value="Unassembled WGS sequence"/>
</dbReference>
<comment type="catalytic activity">
    <reaction evidence="7">
        <text>adenosine + H2O + H(+) = inosine + NH4(+)</text>
        <dbReference type="Rhea" id="RHEA:24408"/>
        <dbReference type="ChEBI" id="CHEBI:15377"/>
        <dbReference type="ChEBI" id="CHEBI:15378"/>
        <dbReference type="ChEBI" id="CHEBI:16335"/>
        <dbReference type="ChEBI" id="CHEBI:17596"/>
        <dbReference type="ChEBI" id="CHEBI:28938"/>
        <dbReference type="EC" id="3.5.4.4"/>
    </reaction>
    <physiologicalReaction direction="left-to-right" evidence="7">
        <dbReference type="Rhea" id="RHEA:24409"/>
    </physiologicalReaction>
</comment>
<name>A0ABU0W939_9GAMM</name>
<comment type="catalytic activity">
    <reaction evidence="8">
        <text>adenosine + phosphate = alpha-D-ribose 1-phosphate + adenine</text>
        <dbReference type="Rhea" id="RHEA:27642"/>
        <dbReference type="ChEBI" id="CHEBI:16335"/>
        <dbReference type="ChEBI" id="CHEBI:16708"/>
        <dbReference type="ChEBI" id="CHEBI:43474"/>
        <dbReference type="ChEBI" id="CHEBI:57720"/>
        <dbReference type="EC" id="2.4.2.1"/>
    </reaction>
    <physiologicalReaction direction="left-to-right" evidence="8">
        <dbReference type="Rhea" id="RHEA:27643"/>
    </physiologicalReaction>
</comment>
<comment type="catalytic activity">
    <reaction evidence="1">
        <text>inosine + phosphate = alpha-D-ribose 1-phosphate + hypoxanthine</text>
        <dbReference type="Rhea" id="RHEA:27646"/>
        <dbReference type="ChEBI" id="CHEBI:17368"/>
        <dbReference type="ChEBI" id="CHEBI:17596"/>
        <dbReference type="ChEBI" id="CHEBI:43474"/>
        <dbReference type="ChEBI" id="CHEBI:57720"/>
        <dbReference type="EC" id="2.4.2.1"/>
    </reaction>
    <physiologicalReaction direction="left-to-right" evidence="1">
        <dbReference type="Rhea" id="RHEA:27647"/>
    </physiologicalReaction>
</comment>
<evidence type="ECO:0000256" key="4">
    <source>
        <dbReference type="ARBA" id="ARBA00022723"/>
    </source>
</evidence>
<dbReference type="InterPro" id="IPR003730">
    <property type="entry name" value="Cu_polyphenol_OxRdtase"/>
</dbReference>
<dbReference type="NCBIfam" id="TIGR00726">
    <property type="entry name" value="peptidoglycan editing factor PgeF"/>
    <property type="match status" value="1"/>
</dbReference>
<gene>
    <name evidence="11" type="primary">pgeF</name>
    <name evidence="11" type="ORF">RBH19_11085</name>
</gene>
<protein>
    <recommendedName>
        <fullName evidence="10">Purine nucleoside phosphorylase</fullName>
    </recommendedName>
</protein>
<keyword evidence="5" id="KW-0378">Hydrolase</keyword>
<evidence type="ECO:0000256" key="5">
    <source>
        <dbReference type="ARBA" id="ARBA00022801"/>
    </source>
</evidence>
<dbReference type="CDD" id="cd16833">
    <property type="entry name" value="YfiH"/>
    <property type="match status" value="1"/>
</dbReference>
<evidence type="ECO:0000256" key="1">
    <source>
        <dbReference type="ARBA" id="ARBA00000553"/>
    </source>
</evidence>
<keyword evidence="4" id="KW-0479">Metal-binding</keyword>
<accession>A0ABU0W939</accession>
<organism evidence="11 12">
    <name type="scientific">Natronospira bacteriovora</name>
    <dbReference type="NCBI Taxonomy" id="3069753"/>
    <lineage>
        <taxon>Bacteria</taxon>
        <taxon>Pseudomonadati</taxon>
        <taxon>Pseudomonadota</taxon>
        <taxon>Gammaproteobacteria</taxon>
        <taxon>Natronospirales</taxon>
        <taxon>Natronospiraceae</taxon>
        <taxon>Natronospira</taxon>
    </lineage>
</organism>
<evidence type="ECO:0000313" key="11">
    <source>
        <dbReference type="EMBL" id="MDQ2070424.1"/>
    </source>
</evidence>
<proteinExistence type="inferred from homology"/>
<comment type="catalytic activity">
    <reaction evidence="9">
        <text>S-methyl-5'-thioadenosine + phosphate = 5-(methylsulfanyl)-alpha-D-ribose 1-phosphate + adenine</text>
        <dbReference type="Rhea" id="RHEA:11852"/>
        <dbReference type="ChEBI" id="CHEBI:16708"/>
        <dbReference type="ChEBI" id="CHEBI:17509"/>
        <dbReference type="ChEBI" id="CHEBI:43474"/>
        <dbReference type="ChEBI" id="CHEBI:58533"/>
        <dbReference type="EC" id="2.4.2.28"/>
    </reaction>
    <physiologicalReaction direction="left-to-right" evidence="9">
        <dbReference type="Rhea" id="RHEA:11853"/>
    </physiologicalReaction>
</comment>
<evidence type="ECO:0000256" key="3">
    <source>
        <dbReference type="ARBA" id="ARBA00022679"/>
    </source>
</evidence>
<comment type="similarity">
    <text evidence="2 10">Belongs to the purine nucleoside phosphorylase YfiH/LACC1 family.</text>
</comment>
<comment type="caution">
    <text evidence="11">The sequence shown here is derived from an EMBL/GenBank/DDBJ whole genome shotgun (WGS) entry which is preliminary data.</text>
</comment>
<dbReference type="Pfam" id="PF02578">
    <property type="entry name" value="Cu-oxidase_4"/>
    <property type="match status" value="1"/>
</dbReference>
<dbReference type="PANTHER" id="PTHR30616:SF2">
    <property type="entry name" value="PURINE NUCLEOSIDE PHOSPHORYLASE LACC1"/>
    <property type="match status" value="1"/>
</dbReference>
<keyword evidence="3" id="KW-0808">Transferase</keyword>
<dbReference type="InterPro" id="IPR011324">
    <property type="entry name" value="Cytotoxic_necrot_fac-like_cat"/>
</dbReference>
<keyword evidence="6" id="KW-0862">Zinc</keyword>
<reference evidence="11 12" key="1">
    <citation type="submission" date="2023-08" db="EMBL/GenBank/DDBJ databases">
        <title>Whole-genome sequencing of halo(alkali)philic microorganisms from hypersaline lakes.</title>
        <authorList>
            <person name="Sorokin D.Y."/>
            <person name="Abbas B."/>
            <person name="Merkel A.Y."/>
        </authorList>
    </citation>
    <scope>NUCLEOTIDE SEQUENCE [LARGE SCALE GENOMIC DNA]</scope>
    <source>
        <strain evidence="11 12">AB-CW4</strain>
    </source>
</reference>
<evidence type="ECO:0000256" key="6">
    <source>
        <dbReference type="ARBA" id="ARBA00022833"/>
    </source>
</evidence>
<evidence type="ECO:0000256" key="2">
    <source>
        <dbReference type="ARBA" id="ARBA00007353"/>
    </source>
</evidence>
<dbReference type="RefSeq" id="WP_306728924.1">
    <property type="nucleotide sequence ID" value="NZ_JAVDDT010000007.1"/>
</dbReference>
<evidence type="ECO:0000313" key="12">
    <source>
        <dbReference type="Proteomes" id="UP001239019"/>
    </source>
</evidence>
<dbReference type="PANTHER" id="PTHR30616">
    <property type="entry name" value="UNCHARACTERIZED PROTEIN YFIH"/>
    <property type="match status" value="1"/>
</dbReference>
<dbReference type="SUPFAM" id="SSF64438">
    <property type="entry name" value="CNF1/YfiH-like putative cysteine hydrolases"/>
    <property type="match status" value="1"/>
</dbReference>
<evidence type="ECO:0000256" key="9">
    <source>
        <dbReference type="ARBA" id="ARBA00049893"/>
    </source>
</evidence>
<evidence type="ECO:0000256" key="10">
    <source>
        <dbReference type="RuleBase" id="RU361274"/>
    </source>
</evidence>
<dbReference type="EMBL" id="JAVDDT010000007">
    <property type="protein sequence ID" value="MDQ2070424.1"/>
    <property type="molecule type" value="Genomic_DNA"/>
</dbReference>
<evidence type="ECO:0000256" key="7">
    <source>
        <dbReference type="ARBA" id="ARBA00047989"/>
    </source>
</evidence>
<evidence type="ECO:0000256" key="8">
    <source>
        <dbReference type="ARBA" id="ARBA00048968"/>
    </source>
</evidence>
<keyword evidence="12" id="KW-1185">Reference proteome</keyword>